<dbReference type="GO" id="GO:0020037">
    <property type="term" value="F:heme binding"/>
    <property type="evidence" value="ECO:0007669"/>
    <property type="project" value="InterPro"/>
</dbReference>
<dbReference type="PANTHER" id="PTHR28657:SF3">
    <property type="entry name" value="INDOLEAMINE 2,3-DIOXYGENASE"/>
    <property type="match status" value="1"/>
</dbReference>
<accession>A0A0G4MQS4</accession>
<evidence type="ECO:0000313" key="4">
    <source>
        <dbReference type="EMBL" id="CRK36514.1"/>
    </source>
</evidence>
<dbReference type="Gene3D" id="1.20.58.480">
    <property type="match status" value="1"/>
</dbReference>
<keyword evidence="2" id="KW-0479">Metal-binding</keyword>
<dbReference type="GO" id="GO:0046872">
    <property type="term" value="F:metal ion binding"/>
    <property type="evidence" value="ECO:0007669"/>
    <property type="project" value="UniProtKB-KW"/>
</dbReference>
<evidence type="ECO:0000313" key="5">
    <source>
        <dbReference type="Proteomes" id="UP000044602"/>
    </source>
</evidence>
<dbReference type="Proteomes" id="UP000044602">
    <property type="component" value="Unassembled WGS sequence"/>
</dbReference>
<evidence type="ECO:0000256" key="2">
    <source>
        <dbReference type="ARBA" id="ARBA00022723"/>
    </source>
</evidence>
<dbReference type="GO" id="GO:0016702">
    <property type="term" value="F:oxidoreductase activity, acting on single donors with incorporation of molecular oxygen, incorporation of two atoms of oxygen"/>
    <property type="evidence" value="ECO:0007669"/>
    <property type="project" value="UniProtKB-ARBA"/>
</dbReference>
<proteinExistence type="inferred from homology"/>
<keyword evidence="3" id="KW-0408">Iron</keyword>
<keyword evidence="5" id="KW-1185">Reference proteome</keyword>
<comment type="similarity">
    <text evidence="1">Belongs to the indoleamine 2,3-dioxygenase family.</text>
</comment>
<dbReference type="SUPFAM" id="SSF140959">
    <property type="entry name" value="Indolic compounds 2,3-dioxygenase-like"/>
    <property type="match status" value="1"/>
</dbReference>
<dbReference type="PANTHER" id="PTHR28657">
    <property type="entry name" value="INDOLEAMINE 2,3-DIOXYGENASE"/>
    <property type="match status" value="1"/>
</dbReference>
<gene>
    <name evidence="4" type="ORF">BN1708_020020</name>
</gene>
<dbReference type="Pfam" id="PF01231">
    <property type="entry name" value="IDO"/>
    <property type="match status" value="1"/>
</dbReference>
<evidence type="ECO:0000256" key="1">
    <source>
        <dbReference type="ARBA" id="ARBA00007119"/>
    </source>
</evidence>
<dbReference type="GO" id="GO:0019441">
    <property type="term" value="P:L-tryptophan catabolic process to kynurenine"/>
    <property type="evidence" value="ECO:0007669"/>
    <property type="project" value="InterPro"/>
</dbReference>
<dbReference type="STRING" id="100787.A0A0G4MQS4"/>
<dbReference type="AlphaFoldDB" id="A0A0G4MQS4"/>
<evidence type="ECO:0000256" key="3">
    <source>
        <dbReference type="ARBA" id="ARBA00023004"/>
    </source>
</evidence>
<protein>
    <submittedName>
        <fullName evidence="4">Uncharacterized protein</fullName>
    </submittedName>
</protein>
<dbReference type="EMBL" id="CVQH01024134">
    <property type="protein sequence ID" value="CRK36514.1"/>
    <property type="molecule type" value="Genomic_DNA"/>
</dbReference>
<organism evidence="4 5">
    <name type="scientific">Verticillium longisporum</name>
    <name type="common">Verticillium dahliae var. longisporum</name>
    <dbReference type="NCBI Taxonomy" id="100787"/>
    <lineage>
        <taxon>Eukaryota</taxon>
        <taxon>Fungi</taxon>
        <taxon>Dikarya</taxon>
        <taxon>Ascomycota</taxon>
        <taxon>Pezizomycotina</taxon>
        <taxon>Sordariomycetes</taxon>
        <taxon>Hypocreomycetidae</taxon>
        <taxon>Glomerellales</taxon>
        <taxon>Plectosphaerellaceae</taxon>
        <taxon>Verticillium</taxon>
    </lineage>
</organism>
<reference evidence="4 5" key="1">
    <citation type="submission" date="2015-05" db="EMBL/GenBank/DDBJ databases">
        <authorList>
            <person name="Wang D.B."/>
            <person name="Wang M."/>
        </authorList>
    </citation>
    <scope>NUCLEOTIDE SEQUENCE [LARGE SCALE GENOMIC DNA]</scope>
    <source>
        <strain evidence="4">VL1</strain>
    </source>
</reference>
<name>A0A0G4MQS4_VERLO</name>
<dbReference type="InterPro" id="IPR037217">
    <property type="entry name" value="Trp/Indoleamine_2_3_dOase-like"/>
</dbReference>
<dbReference type="InterPro" id="IPR000898">
    <property type="entry name" value="Indolamine_dOase"/>
</dbReference>
<feature type="non-terminal residue" evidence="4">
    <location>
        <position position="100"/>
    </location>
</feature>
<sequence>MSYTSFRTFIFGITSQSMFPHGVTYEGVSDEPLSFRGESGANDSIVPLMDNLLQVTMPDTPLTAILRDFREYRPSNHRAFLGYVAERAAELDVKRLVLGL</sequence>